<reference evidence="1 2" key="1">
    <citation type="submission" date="2023-07" db="EMBL/GenBank/DDBJ databases">
        <title>Sorghum-associated microbial communities from plants grown in Nebraska, USA.</title>
        <authorList>
            <person name="Schachtman D."/>
        </authorList>
    </citation>
    <scope>NUCLEOTIDE SEQUENCE [LARGE SCALE GENOMIC DNA]</scope>
    <source>
        <strain evidence="1 2">DS1307</strain>
    </source>
</reference>
<dbReference type="EMBL" id="JAUSRF010000004">
    <property type="protein sequence ID" value="MDP9836747.1"/>
    <property type="molecule type" value="Genomic_DNA"/>
</dbReference>
<dbReference type="Gene3D" id="1.20.58.320">
    <property type="entry name" value="TPR-like"/>
    <property type="match status" value="1"/>
</dbReference>
<dbReference type="InterPro" id="IPR011990">
    <property type="entry name" value="TPR-like_helical_dom_sf"/>
</dbReference>
<dbReference type="Pfam" id="PF06041">
    <property type="entry name" value="DUF924"/>
    <property type="match status" value="1"/>
</dbReference>
<dbReference type="Gene3D" id="1.25.40.10">
    <property type="entry name" value="Tetratricopeptide repeat domain"/>
    <property type="match status" value="1"/>
</dbReference>
<protein>
    <submittedName>
        <fullName evidence="1">Uncharacterized protein (DUF924 family)</fullName>
    </submittedName>
</protein>
<organism evidence="1 2">
    <name type="scientific">Neorhizobium huautlense</name>
    <dbReference type="NCBI Taxonomy" id="67774"/>
    <lineage>
        <taxon>Bacteria</taxon>
        <taxon>Pseudomonadati</taxon>
        <taxon>Pseudomonadota</taxon>
        <taxon>Alphaproteobacteria</taxon>
        <taxon>Hyphomicrobiales</taxon>
        <taxon>Rhizobiaceae</taxon>
        <taxon>Rhizobium/Agrobacterium group</taxon>
        <taxon>Neorhizobium</taxon>
    </lineage>
</organism>
<proteinExistence type="predicted"/>
<dbReference type="InterPro" id="IPR010323">
    <property type="entry name" value="DUF924"/>
</dbReference>
<evidence type="ECO:0000313" key="2">
    <source>
        <dbReference type="Proteomes" id="UP001241472"/>
    </source>
</evidence>
<keyword evidence="2" id="KW-1185">Reference proteome</keyword>
<dbReference type="SUPFAM" id="SSF48452">
    <property type="entry name" value="TPR-like"/>
    <property type="match status" value="1"/>
</dbReference>
<sequence length="184" mass="21086">MTLGKDAAETVLAFWFEELGEQGWFQPPEGLDDVIRDRFLALHLEMARGDLSAFHSTPRHRLAAIIVLDQFPRNMYRATPLAFATDWLAVREARRLVEAGLDRELDVHSRCFSYLPFEHSESLADQDHSVQLFSDLGDANYLDYAQKHRDVIARFGRFPHRNAFVGRESTEAELEYLSQPGSGF</sequence>
<dbReference type="RefSeq" id="WP_306832779.1">
    <property type="nucleotide sequence ID" value="NZ_JAUSRF010000004.1"/>
</dbReference>
<evidence type="ECO:0000313" key="1">
    <source>
        <dbReference type="EMBL" id="MDP9836747.1"/>
    </source>
</evidence>
<gene>
    <name evidence="1" type="ORF">J2T09_001492</name>
</gene>
<comment type="caution">
    <text evidence="1">The sequence shown here is derived from an EMBL/GenBank/DDBJ whole genome shotgun (WGS) entry which is preliminary data.</text>
</comment>
<accession>A0ABT9PQJ9</accession>
<dbReference type="Proteomes" id="UP001241472">
    <property type="component" value="Unassembled WGS sequence"/>
</dbReference>
<name>A0ABT9PQJ9_9HYPH</name>